<dbReference type="AlphaFoldDB" id="A0A3B7MVD2"/>
<dbReference type="Proteomes" id="UP000263900">
    <property type="component" value="Chromosome"/>
</dbReference>
<dbReference type="EMBL" id="CP032157">
    <property type="protein sequence ID" value="AXY77020.1"/>
    <property type="molecule type" value="Genomic_DNA"/>
</dbReference>
<evidence type="ECO:0000313" key="3">
    <source>
        <dbReference type="Proteomes" id="UP000263900"/>
    </source>
</evidence>
<sequence length="124" mass="14040">MKQAHKKYQAVPPRKIFPAVGMMLLLLLLTSMNFFIYASPESSIKTCWASSNDEESPETNNPCSPSGPDEKAPNKPVSVNEEYIHEGPDLDHPFWIDPMFAHKIHETEKLQIVHFELITPPPKA</sequence>
<reference evidence="2 3" key="1">
    <citation type="submission" date="2018-09" db="EMBL/GenBank/DDBJ databases">
        <title>Genome sequencing of strain 6GH32-13.</title>
        <authorList>
            <person name="Weon H.-Y."/>
            <person name="Heo J."/>
            <person name="Kwon S.-W."/>
        </authorList>
    </citation>
    <scope>NUCLEOTIDE SEQUENCE [LARGE SCALE GENOMIC DNA]</scope>
    <source>
        <strain evidence="2 3">5GH32-13</strain>
    </source>
</reference>
<proteinExistence type="predicted"/>
<accession>A0A3B7MVD2</accession>
<name>A0A3B7MVD2_9BACT</name>
<dbReference type="KEGG" id="pseg:D3H65_24870"/>
<protein>
    <submittedName>
        <fullName evidence="2">Uncharacterized protein</fullName>
    </submittedName>
</protein>
<dbReference type="OrthoDB" id="670314at2"/>
<feature type="region of interest" description="Disordered" evidence="1">
    <location>
        <begin position="47"/>
        <end position="83"/>
    </location>
</feature>
<evidence type="ECO:0000313" key="2">
    <source>
        <dbReference type="EMBL" id="AXY77020.1"/>
    </source>
</evidence>
<gene>
    <name evidence="2" type="ORF">D3H65_24870</name>
</gene>
<evidence type="ECO:0000256" key="1">
    <source>
        <dbReference type="SAM" id="MobiDB-lite"/>
    </source>
</evidence>
<organism evidence="2 3">
    <name type="scientific">Paraflavitalea soli</name>
    <dbReference type="NCBI Taxonomy" id="2315862"/>
    <lineage>
        <taxon>Bacteria</taxon>
        <taxon>Pseudomonadati</taxon>
        <taxon>Bacteroidota</taxon>
        <taxon>Chitinophagia</taxon>
        <taxon>Chitinophagales</taxon>
        <taxon>Chitinophagaceae</taxon>
        <taxon>Paraflavitalea</taxon>
    </lineage>
</organism>
<dbReference type="RefSeq" id="WP_119052896.1">
    <property type="nucleotide sequence ID" value="NZ_CP032157.1"/>
</dbReference>
<keyword evidence="3" id="KW-1185">Reference proteome</keyword>